<dbReference type="AlphaFoldDB" id="A0A7J8G0I4"/>
<sequence length="120" mass="13337">MRGLHCFNHDGIMLPRKNHKSQNSVGGGGVYSGSGCDWLKELLIIGSRGKNECRDVQSARQLWWRKPLAPRALGSAAESNFLCFWCYVRDVCRARLLPFGRVHCGSIDVLSKGLVATFNS</sequence>
<accession>A0A7J8G0I4</accession>
<name>A0A7J8G0I4_MOLMO</name>
<organism evidence="1 2">
    <name type="scientific">Molossus molossus</name>
    <name type="common">Pallas' mastiff bat</name>
    <name type="synonym">Vespertilio molossus</name>
    <dbReference type="NCBI Taxonomy" id="27622"/>
    <lineage>
        <taxon>Eukaryota</taxon>
        <taxon>Metazoa</taxon>
        <taxon>Chordata</taxon>
        <taxon>Craniata</taxon>
        <taxon>Vertebrata</taxon>
        <taxon>Euteleostomi</taxon>
        <taxon>Mammalia</taxon>
        <taxon>Eutheria</taxon>
        <taxon>Laurasiatheria</taxon>
        <taxon>Chiroptera</taxon>
        <taxon>Yangochiroptera</taxon>
        <taxon>Molossidae</taxon>
        <taxon>Molossus</taxon>
    </lineage>
</organism>
<protein>
    <submittedName>
        <fullName evidence="1">Uncharacterized protein</fullName>
    </submittedName>
</protein>
<evidence type="ECO:0000313" key="1">
    <source>
        <dbReference type="EMBL" id="KAF6452922.1"/>
    </source>
</evidence>
<dbReference type="EMBL" id="JACASF010000010">
    <property type="protein sequence ID" value="KAF6452922.1"/>
    <property type="molecule type" value="Genomic_DNA"/>
</dbReference>
<dbReference type="Proteomes" id="UP000550707">
    <property type="component" value="Unassembled WGS sequence"/>
</dbReference>
<keyword evidence="2" id="KW-1185">Reference proteome</keyword>
<reference evidence="1 2" key="1">
    <citation type="journal article" date="2020" name="Nature">
        <title>Six reference-quality genomes reveal evolution of bat adaptations.</title>
        <authorList>
            <person name="Jebb D."/>
            <person name="Huang Z."/>
            <person name="Pippel M."/>
            <person name="Hughes G.M."/>
            <person name="Lavrichenko K."/>
            <person name="Devanna P."/>
            <person name="Winkler S."/>
            <person name="Jermiin L.S."/>
            <person name="Skirmuntt E.C."/>
            <person name="Katzourakis A."/>
            <person name="Burkitt-Gray L."/>
            <person name="Ray D.A."/>
            <person name="Sullivan K.A.M."/>
            <person name="Roscito J.G."/>
            <person name="Kirilenko B.M."/>
            <person name="Davalos L.M."/>
            <person name="Corthals A.P."/>
            <person name="Power M.L."/>
            <person name="Jones G."/>
            <person name="Ransome R.D."/>
            <person name="Dechmann D.K.N."/>
            <person name="Locatelli A.G."/>
            <person name="Puechmaille S.J."/>
            <person name="Fedrigo O."/>
            <person name="Jarvis E.D."/>
            <person name="Hiller M."/>
            <person name="Vernes S.C."/>
            <person name="Myers E.W."/>
            <person name="Teeling E.C."/>
        </authorList>
    </citation>
    <scope>NUCLEOTIDE SEQUENCE [LARGE SCALE GENOMIC DNA]</scope>
    <source>
        <strain evidence="1">MMolMol1</strain>
        <tissue evidence="1">Muscle</tissue>
    </source>
</reference>
<gene>
    <name evidence="1" type="ORF">HJG59_008225</name>
</gene>
<evidence type="ECO:0000313" key="2">
    <source>
        <dbReference type="Proteomes" id="UP000550707"/>
    </source>
</evidence>
<comment type="caution">
    <text evidence="1">The sequence shown here is derived from an EMBL/GenBank/DDBJ whole genome shotgun (WGS) entry which is preliminary data.</text>
</comment>
<dbReference type="InParanoid" id="A0A7J8G0I4"/>
<proteinExistence type="predicted"/>